<dbReference type="AlphaFoldDB" id="A0AA40B108"/>
<dbReference type="Proteomes" id="UP001172102">
    <property type="component" value="Unassembled WGS sequence"/>
</dbReference>
<gene>
    <name evidence="2" type="ORF">B0H67DRAFT_551135</name>
</gene>
<evidence type="ECO:0000313" key="2">
    <source>
        <dbReference type="EMBL" id="KAK0725603.1"/>
    </source>
</evidence>
<name>A0AA40B108_9PEZI</name>
<comment type="caution">
    <text evidence="2">The sequence shown here is derived from an EMBL/GenBank/DDBJ whole genome shotgun (WGS) entry which is preliminary data.</text>
</comment>
<dbReference type="EMBL" id="JAUKUA010000002">
    <property type="protein sequence ID" value="KAK0725603.1"/>
    <property type="molecule type" value="Genomic_DNA"/>
</dbReference>
<accession>A0AA40B108</accession>
<evidence type="ECO:0000313" key="3">
    <source>
        <dbReference type="Proteomes" id="UP001172102"/>
    </source>
</evidence>
<feature type="region of interest" description="Disordered" evidence="1">
    <location>
        <begin position="52"/>
        <end position="96"/>
    </location>
</feature>
<proteinExistence type="predicted"/>
<protein>
    <submittedName>
        <fullName evidence="2">Uncharacterized protein</fullName>
    </submittedName>
</protein>
<sequence>MSSQRATIPLSLRIQALHIEAQGKVHSLPPLRPPLRRRNAGALGPCVFRSVRQRSRRRSRNDGDTIYNDMGTDKNDGNGNHRRSDATSAGQAPRPASTLPLATMLQDSPRPGTHYPGTLDLGMLPLPRLQDPDAHPGALPLPTLQVRFSPSPSPSRMFSPPPRVVIYPPPPPPLMLPQHSQLAIWDTDSRAYPISPGI</sequence>
<organism evidence="2 3">
    <name type="scientific">Lasiosphaeris hirsuta</name>
    <dbReference type="NCBI Taxonomy" id="260670"/>
    <lineage>
        <taxon>Eukaryota</taxon>
        <taxon>Fungi</taxon>
        <taxon>Dikarya</taxon>
        <taxon>Ascomycota</taxon>
        <taxon>Pezizomycotina</taxon>
        <taxon>Sordariomycetes</taxon>
        <taxon>Sordariomycetidae</taxon>
        <taxon>Sordariales</taxon>
        <taxon>Lasiosphaeriaceae</taxon>
        <taxon>Lasiosphaeris</taxon>
    </lineage>
</organism>
<keyword evidence="3" id="KW-1185">Reference proteome</keyword>
<evidence type="ECO:0000256" key="1">
    <source>
        <dbReference type="SAM" id="MobiDB-lite"/>
    </source>
</evidence>
<reference evidence="2" key="1">
    <citation type="submission" date="2023-06" db="EMBL/GenBank/DDBJ databases">
        <title>Genome-scale phylogeny and comparative genomics of the fungal order Sordariales.</title>
        <authorList>
            <consortium name="Lawrence Berkeley National Laboratory"/>
            <person name="Hensen N."/>
            <person name="Bonometti L."/>
            <person name="Westerberg I."/>
            <person name="Brannstrom I.O."/>
            <person name="Guillou S."/>
            <person name="Cros-Aarteil S."/>
            <person name="Calhoun S."/>
            <person name="Haridas S."/>
            <person name="Kuo A."/>
            <person name="Mondo S."/>
            <person name="Pangilinan J."/>
            <person name="Riley R."/>
            <person name="Labutti K."/>
            <person name="Andreopoulos B."/>
            <person name="Lipzen A."/>
            <person name="Chen C."/>
            <person name="Yanf M."/>
            <person name="Daum C."/>
            <person name="Ng V."/>
            <person name="Clum A."/>
            <person name="Steindorff A."/>
            <person name="Ohm R."/>
            <person name="Martin F."/>
            <person name="Silar P."/>
            <person name="Natvig D."/>
            <person name="Lalanne C."/>
            <person name="Gautier V."/>
            <person name="Ament-Velasquez S.L."/>
            <person name="Kruys A."/>
            <person name="Hutchinson M.I."/>
            <person name="Powell A.J."/>
            <person name="Barry K."/>
            <person name="Miller A.N."/>
            <person name="Grigoriev I.V."/>
            <person name="Debuchy R."/>
            <person name="Gladieux P."/>
            <person name="Thoren M.H."/>
            <person name="Johannesson H."/>
        </authorList>
    </citation>
    <scope>NUCLEOTIDE SEQUENCE</scope>
    <source>
        <strain evidence="2">SMH4607-1</strain>
    </source>
</reference>